<dbReference type="STRING" id="743722.Sph21_2457"/>
<gene>
    <name evidence="2" type="ordered locus">Sph21_2457</name>
</gene>
<evidence type="ECO:0000259" key="1">
    <source>
        <dbReference type="Pfam" id="PF03724"/>
    </source>
</evidence>
<dbReference type="InterPro" id="IPR038670">
    <property type="entry name" value="HslJ-like_sf"/>
</dbReference>
<protein>
    <recommendedName>
        <fullName evidence="1">DUF306 domain-containing protein</fullName>
    </recommendedName>
</protein>
<evidence type="ECO:0000313" key="2">
    <source>
        <dbReference type="EMBL" id="ADZ79011.1"/>
    </source>
</evidence>
<dbReference type="PANTHER" id="PTHR35535">
    <property type="entry name" value="HEAT SHOCK PROTEIN HSLJ"/>
    <property type="match status" value="1"/>
</dbReference>
<reference evidence="2" key="1">
    <citation type="submission" date="2011-03" db="EMBL/GenBank/DDBJ databases">
        <title>Complete sequence of Sphingobacterium sp. 21.</title>
        <authorList>
            <consortium name="US DOE Joint Genome Institute"/>
            <person name="Lucas S."/>
            <person name="Copeland A."/>
            <person name="Lapidus A."/>
            <person name="Cheng J.-F."/>
            <person name="Goodwin L."/>
            <person name="Pitluck S."/>
            <person name="Davenport K."/>
            <person name="Detter J.C."/>
            <person name="Han C."/>
            <person name="Tapia R."/>
            <person name="Land M."/>
            <person name="Hauser L."/>
            <person name="Kyrpides N."/>
            <person name="Ivanova N."/>
            <person name="Ovchinnikova G."/>
            <person name="Pagani I."/>
            <person name="Siebers A.K."/>
            <person name="Allgaier M."/>
            <person name="Thelen M.P."/>
            <person name="Hugenholtz P."/>
            <person name="Woyke T."/>
        </authorList>
    </citation>
    <scope>NUCLEOTIDE SEQUENCE</scope>
    <source>
        <strain evidence="2">21</strain>
    </source>
</reference>
<name>F4CEB0_SPHS2</name>
<accession>F4CEB0</accession>
<dbReference type="EMBL" id="CP002584">
    <property type="protein sequence ID" value="ADZ79011.1"/>
    <property type="molecule type" value="Genomic_DNA"/>
</dbReference>
<dbReference type="Gene3D" id="2.40.128.270">
    <property type="match status" value="1"/>
</dbReference>
<organism evidence="2">
    <name type="scientific">Sphingobacterium sp. (strain 21)</name>
    <dbReference type="NCBI Taxonomy" id="743722"/>
    <lineage>
        <taxon>Bacteria</taxon>
        <taxon>Pseudomonadati</taxon>
        <taxon>Bacteroidota</taxon>
        <taxon>Sphingobacteriia</taxon>
        <taxon>Sphingobacteriales</taxon>
        <taxon>Sphingobacteriaceae</taxon>
        <taxon>Sphingobacterium</taxon>
    </lineage>
</organism>
<dbReference type="InterPro" id="IPR005184">
    <property type="entry name" value="DUF306_Meta_HslJ"/>
</dbReference>
<dbReference type="KEGG" id="shg:Sph21_2457"/>
<dbReference type="Pfam" id="PF03724">
    <property type="entry name" value="META"/>
    <property type="match status" value="1"/>
</dbReference>
<dbReference type="PANTHER" id="PTHR35535:SF1">
    <property type="entry name" value="HEAT SHOCK PROTEIN HSLJ"/>
    <property type="match status" value="1"/>
</dbReference>
<feature type="domain" description="DUF306" evidence="1">
    <location>
        <begin position="55"/>
        <end position="152"/>
    </location>
</feature>
<dbReference type="PATRIC" id="fig|743722.3.peg.2629"/>
<sequence length="167" mass="18941">MLKKLFIVKPVVLKIVLSVVNNDYMRKVFILITMLTIVVAACTAKKGMTSKKDALNGTWELDYISGPRIAFEGLYPNKKPFIKIEVDSNRVSGNTSCNNFFGKLNRDGHNISFKEGLGMTKMFCEGQGEPTFISTLEKVNRYDITDEGKTLHFIMGDIAMMRFRRID</sequence>
<dbReference type="eggNOG" id="COG3187">
    <property type="taxonomic scope" value="Bacteria"/>
</dbReference>
<proteinExistence type="predicted"/>
<dbReference type="AlphaFoldDB" id="F4CEB0"/>
<dbReference type="HOGENOM" id="CLU_075808_3_3_10"/>
<dbReference type="InterPro" id="IPR053147">
    <property type="entry name" value="Hsp_HslJ-like"/>
</dbReference>